<dbReference type="Proteomes" id="UP000509414">
    <property type="component" value="Chromosome"/>
</dbReference>
<proteinExistence type="predicted"/>
<protein>
    <submittedName>
        <fullName evidence="1">DUF2972 domain-containing protein</fullName>
    </submittedName>
</protein>
<sequence>MQDEILKFYELSKAKVCDETTQLFINLAPQIRAWLSSDEFRQNYSHLTYAPLLNPKNINYETSEPELCFILNIPLPPFFDFFIFGSHGVSLESAVPGFLKLCGCKCVARDGEDEAEFMYISYFKRLVLANKAKQNNECVSVALLIADFIQDELSDKFYALVPRAKTLYIVRDPITNLKTLCNLEQQVGDTDANDDDFSEISSEFDETIKTAKRKARKHLAYRFSADPYILSKDLIQYSLEVDGSLNIGASAPSADVAGLWMRELYQCFHDGMLFNALININQVDILIKKTEDLIGKNAMPTMCELARHFGFLEPKPSDEWLFNLRVSDYKALLPATLLANANESLYNENSLGGGGKHIKQNLSKTQQKENKVFLIDENEFLPVFIHSVFMDNSAFVDISELFEISKLFCVLLSDSSDAMRAKDEKMLAKLRPYIKELCACLEKQSQIQKAKKISENDILEYFKTHEQERMMFYGLLKQHLRVLGALRPDILAGYKYYQQFLSLCEQDKDKNEYRLIKGANNRYIYALFSKERLRQLGQN</sequence>
<accession>A0A7H9CHA9</accession>
<dbReference type="RefSeq" id="WP_179975639.1">
    <property type="nucleotide sequence ID" value="NZ_CP049075.1"/>
</dbReference>
<organism evidence="1 2">
    <name type="scientific">Candidatus Campylobacter infans</name>
    <dbReference type="NCBI Taxonomy" id="2561898"/>
    <lineage>
        <taxon>Bacteria</taxon>
        <taxon>Pseudomonadati</taxon>
        <taxon>Campylobacterota</taxon>
        <taxon>Epsilonproteobacteria</taxon>
        <taxon>Campylobacterales</taxon>
        <taxon>Campylobacteraceae</taxon>
        <taxon>Campylobacter</taxon>
    </lineage>
</organism>
<reference evidence="1 2" key="1">
    <citation type="submission" date="2020-02" db="EMBL/GenBank/DDBJ databases">
        <title>Complete genome sequence of the novel Campylobacter species Candidatus Campylobacter infans.</title>
        <authorList>
            <person name="Duim B."/>
            <person name="Zomer A."/>
            <person name="van der Graaf L."/>
            <person name="Wagenaar J."/>
        </authorList>
    </citation>
    <scope>NUCLEOTIDE SEQUENCE [LARGE SCALE GENOMIC DNA]</scope>
    <source>
        <strain evidence="1 2">19S00001</strain>
    </source>
</reference>
<dbReference type="AlphaFoldDB" id="A0A7H9CHA9"/>
<evidence type="ECO:0000313" key="1">
    <source>
        <dbReference type="EMBL" id="QLI05051.1"/>
    </source>
</evidence>
<dbReference type="KEGG" id="cinf:CINF_0526"/>
<dbReference type="EMBL" id="CP049075">
    <property type="protein sequence ID" value="QLI05051.1"/>
    <property type="molecule type" value="Genomic_DNA"/>
</dbReference>
<name>A0A7H9CHA9_9BACT</name>
<dbReference type="Pfam" id="PF11186">
    <property type="entry name" value="DUF2972"/>
    <property type="match status" value="1"/>
</dbReference>
<keyword evidence="2" id="KW-1185">Reference proteome</keyword>
<evidence type="ECO:0000313" key="2">
    <source>
        <dbReference type="Proteomes" id="UP000509414"/>
    </source>
</evidence>
<dbReference type="InterPro" id="IPR021353">
    <property type="entry name" value="DUF2972"/>
</dbReference>
<gene>
    <name evidence="1" type="ORF">CINF_0526</name>
</gene>